<feature type="transmembrane region" description="Helical" evidence="1">
    <location>
        <begin position="108"/>
        <end position="131"/>
    </location>
</feature>
<dbReference type="Pfam" id="PF07885">
    <property type="entry name" value="Ion_trans_2"/>
    <property type="match status" value="1"/>
</dbReference>
<feature type="transmembrane region" description="Helical" evidence="1">
    <location>
        <begin position="67"/>
        <end position="88"/>
    </location>
</feature>
<evidence type="ECO:0000256" key="1">
    <source>
        <dbReference type="SAM" id="Phobius"/>
    </source>
</evidence>
<proteinExistence type="predicted"/>
<organism evidence="3 4">
    <name type="scientific">Tritrichomonas foetus</name>
    <dbReference type="NCBI Taxonomy" id="1144522"/>
    <lineage>
        <taxon>Eukaryota</taxon>
        <taxon>Metamonada</taxon>
        <taxon>Parabasalia</taxon>
        <taxon>Tritrichomonadida</taxon>
        <taxon>Tritrichomonadidae</taxon>
        <taxon>Tritrichomonas</taxon>
    </lineage>
</organism>
<dbReference type="GO" id="GO:0016020">
    <property type="term" value="C:membrane"/>
    <property type="evidence" value="ECO:0007669"/>
    <property type="project" value="InterPro"/>
</dbReference>
<reference evidence="3" key="1">
    <citation type="submission" date="2016-10" db="EMBL/GenBank/DDBJ databases">
        <authorList>
            <person name="Benchimol M."/>
            <person name="Almeida L.G."/>
            <person name="Vasconcelos A.T."/>
            <person name="Perreira-Neves A."/>
            <person name="Rosa I.A."/>
            <person name="Tasca T."/>
            <person name="Bogo M.R."/>
            <person name="de Souza W."/>
        </authorList>
    </citation>
    <scope>NUCLEOTIDE SEQUENCE [LARGE SCALE GENOMIC DNA]</scope>
    <source>
        <strain evidence="3">K</strain>
    </source>
</reference>
<dbReference type="GeneID" id="94828621"/>
<keyword evidence="1" id="KW-1133">Transmembrane helix</keyword>
<gene>
    <name evidence="3" type="ORF">TRFO_07817</name>
</gene>
<feature type="transmembrane region" description="Helical" evidence="1">
    <location>
        <begin position="299"/>
        <end position="323"/>
    </location>
</feature>
<keyword evidence="1" id="KW-0812">Transmembrane</keyword>
<keyword evidence="1" id="KW-0472">Membrane</keyword>
<feature type="transmembrane region" description="Helical" evidence="1">
    <location>
        <begin position="152"/>
        <end position="170"/>
    </location>
</feature>
<evidence type="ECO:0000259" key="2">
    <source>
        <dbReference type="Pfam" id="PF07885"/>
    </source>
</evidence>
<sequence length="466" mass="54004">MEGRLDELPLINNQMSTNGNILSIAKAIQEEFKKDIANKHINNKEVKEGEVAAGQTKEMNKLHRIQVFFHSVNGFFAIAVIIFAIFRIELSWNPDLHEYEDNDTTVKFGIVMLVICVISVLIVLVTIYLDFRIYRLKIYFPLSLVHFLGTKNALITSIIEIFLAFVHPFFFLRPDIFWLLFISLFKTYSIIYVLMDSALIYKEKDTIRQMFRLFSLPLPSINANLVIREFAYSYAWIFFFVSVVVIIIFASYLFFISERPFRSFDSDTELSYFNTIYWATVTSATVGFGDITPNQNNTFSIFITSIVAILGAFIISTTIGLLVNQIELTDNEKSVLEISQRLKSLDEQKKAAATVILSLLELRQIERTISENMNPSEDLTVRNIHQKFVDSIYRFSKISWEIEHVNKFNFSNNLIDSSLYLKRTADYHEESSKFLERTVDEMENMSNFFIESLNQSIEMMSGSFPQ</sequence>
<evidence type="ECO:0000313" key="4">
    <source>
        <dbReference type="Proteomes" id="UP000179807"/>
    </source>
</evidence>
<comment type="caution">
    <text evidence="3">The sequence shown here is derived from an EMBL/GenBank/DDBJ whole genome shotgun (WGS) entry which is preliminary data.</text>
</comment>
<keyword evidence="4" id="KW-1185">Reference proteome</keyword>
<name>A0A1J4JTJ6_9EUKA</name>
<dbReference type="PANTHER" id="PTHR10153">
    <property type="entry name" value="SMALL CONDUCTANCE CALCIUM-ACTIVATED POTASSIUM CHANNEL"/>
    <property type="match status" value="1"/>
</dbReference>
<dbReference type="EMBL" id="MLAK01000938">
    <property type="protein sequence ID" value="OHT00820.1"/>
    <property type="molecule type" value="Genomic_DNA"/>
</dbReference>
<dbReference type="Proteomes" id="UP000179807">
    <property type="component" value="Unassembled WGS sequence"/>
</dbReference>
<dbReference type="GO" id="GO:0016286">
    <property type="term" value="F:small conductance calcium-activated potassium channel activity"/>
    <property type="evidence" value="ECO:0007669"/>
    <property type="project" value="InterPro"/>
</dbReference>
<evidence type="ECO:0000313" key="3">
    <source>
        <dbReference type="EMBL" id="OHT00820.1"/>
    </source>
</evidence>
<dbReference type="InterPro" id="IPR015449">
    <property type="entry name" value="K_chnl_Ca-activ_SK"/>
</dbReference>
<protein>
    <recommendedName>
        <fullName evidence="2">Potassium channel domain-containing protein</fullName>
    </recommendedName>
</protein>
<accession>A0A1J4JTJ6</accession>
<dbReference type="VEuPathDB" id="TrichDB:TRFO_07817"/>
<dbReference type="Gene3D" id="1.10.287.70">
    <property type="match status" value="1"/>
</dbReference>
<dbReference type="RefSeq" id="XP_068353956.1">
    <property type="nucleotide sequence ID" value="XM_068493917.1"/>
</dbReference>
<feature type="transmembrane region" description="Helical" evidence="1">
    <location>
        <begin position="233"/>
        <end position="255"/>
    </location>
</feature>
<dbReference type="AlphaFoldDB" id="A0A1J4JTJ6"/>
<feature type="domain" description="Potassium channel" evidence="2">
    <location>
        <begin position="244"/>
        <end position="325"/>
    </location>
</feature>
<dbReference type="SUPFAM" id="SSF81324">
    <property type="entry name" value="Voltage-gated potassium channels"/>
    <property type="match status" value="1"/>
</dbReference>
<feature type="transmembrane region" description="Helical" evidence="1">
    <location>
        <begin position="176"/>
        <end position="198"/>
    </location>
</feature>
<dbReference type="InterPro" id="IPR013099">
    <property type="entry name" value="K_chnl_dom"/>
</dbReference>